<feature type="domain" description="Nudix hydrolase" evidence="4">
    <location>
        <begin position="21"/>
        <end position="140"/>
    </location>
</feature>
<sequence length="160" mass="18155">MKIFQDFYGNKVQWHDEQGLFEERAAHVLVICSFEGKWLLTQHPKRGIEFPGGKVEENETPVQAAIREVREETGGIVGNLVPLGEYRVDSGASPIIKAVYHADIIEIESKSDFMETDGPLLLEHLPDNYQTSHEYSFIMKDEVVPYSLSRLRIIKAADHG</sequence>
<dbReference type="Gene3D" id="3.90.79.10">
    <property type="entry name" value="Nucleoside Triphosphate Pyrophosphohydrolase"/>
    <property type="match status" value="1"/>
</dbReference>
<protein>
    <submittedName>
        <fullName evidence="5">Nucleoside triphosphatase YtkD</fullName>
    </submittedName>
</protein>
<dbReference type="InterPro" id="IPR015797">
    <property type="entry name" value="NUDIX_hydrolase-like_dom_sf"/>
</dbReference>
<dbReference type="PROSITE" id="PS51462">
    <property type="entry name" value="NUDIX"/>
    <property type="match status" value="1"/>
</dbReference>
<evidence type="ECO:0000259" key="4">
    <source>
        <dbReference type="PROSITE" id="PS51462"/>
    </source>
</evidence>
<dbReference type="EMBL" id="PKOZ01000016">
    <property type="protein sequence ID" value="PQD94007.1"/>
    <property type="molecule type" value="Genomic_DNA"/>
</dbReference>
<accession>A0A2S7MW88</accession>
<dbReference type="InterPro" id="IPR014078">
    <property type="entry name" value="Nudix_YtkD"/>
</dbReference>
<dbReference type="PANTHER" id="PTHR43736:SF1">
    <property type="entry name" value="DIHYDRONEOPTERIN TRIPHOSPHATE DIPHOSPHATASE"/>
    <property type="match status" value="1"/>
</dbReference>
<dbReference type="PROSITE" id="PS00893">
    <property type="entry name" value="NUDIX_BOX"/>
    <property type="match status" value="1"/>
</dbReference>
<evidence type="ECO:0000256" key="3">
    <source>
        <dbReference type="RuleBase" id="RU003476"/>
    </source>
</evidence>
<dbReference type="NCBIfam" id="TIGR02705">
    <property type="entry name" value="nudix_YtkD"/>
    <property type="match status" value="1"/>
</dbReference>
<gene>
    <name evidence="5" type="primary">ytkD</name>
    <name evidence="5" type="ORF">CYL18_16680</name>
</gene>
<dbReference type="InterPro" id="IPR000086">
    <property type="entry name" value="NUDIX_hydrolase_dom"/>
</dbReference>
<evidence type="ECO:0000313" key="6">
    <source>
        <dbReference type="Proteomes" id="UP000239663"/>
    </source>
</evidence>
<dbReference type="InterPro" id="IPR020084">
    <property type="entry name" value="NUDIX_hydrolase_CS"/>
</dbReference>
<comment type="caution">
    <text evidence="5">The sequence shown here is derived from an EMBL/GenBank/DDBJ whole genome shotgun (WGS) entry which is preliminary data.</text>
</comment>
<name>A0A2S7MW88_9BACI</name>
<dbReference type="CDD" id="cd04665">
    <property type="entry name" value="NUDIX_RppH"/>
    <property type="match status" value="1"/>
</dbReference>
<reference evidence="5 6" key="1">
    <citation type="submission" date="2017-12" db="EMBL/GenBank/DDBJ databases">
        <title>Taxonomic description and draft genome of Pradoshia cofamensis Gen. nov., sp. nov., a thermotolerant bacillale isolated from anterior gut of earthworm Eisenia fetida.</title>
        <authorList>
            <person name="Saha T."/>
            <person name="Chakraborty R."/>
        </authorList>
    </citation>
    <scope>NUCLEOTIDE SEQUENCE [LARGE SCALE GENOMIC DNA]</scope>
    <source>
        <strain evidence="5 6">EAG3</strain>
    </source>
</reference>
<dbReference type="InterPro" id="IPR020476">
    <property type="entry name" value="Nudix_hydrolase"/>
</dbReference>
<dbReference type="RefSeq" id="WP_104850648.1">
    <property type="nucleotide sequence ID" value="NZ_PKOZ01000016.1"/>
</dbReference>
<dbReference type="AlphaFoldDB" id="A0A2S7MW88"/>
<dbReference type="GO" id="GO:0016787">
    <property type="term" value="F:hydrolase activity"/>
    <property type="evidence" value="ECO:0007669"/>
    <property type="project" value="UniProtKB-KW"/>
</dbReference>
<dbReference type="Pfam" id="PF00293">
    <property type="entry name" value="NUDIX"/>
    <property type="match status" value="1"/>
</dbReference>
<proteinExistence type="inferred from homology"/>
<dbReference type="PRINTS" id="PR00502">
    <property type="entry name" value="NUDIXFAMILY"/>
</dbReference>
<dbReference type="Proteomes" id="UP000239663">
    <property type="component" value="Unassembled WGS sequence"/>
</dbReference>
<dbReference type="SUPFAM" id="SSF55811">
    <property type="entry name" value="Nudix"/>
    <property type="match status" value="1"/>
</dbReference>
<evidence type="ECO:0000313" key="5">
    <source>
        <dbReference type="EMBL" id="PQD94007.1"/>
    </source>
</evidence>
<dbReference type="OrthoDB" id="9131041at2"/>
<comment type="similarity">
    <text evidence="1 3">Belongs to the Nudix hydrolase family.</text>
</comment>
<organism evidence="5 6">
    <name type="scientific">Pradoshia eiseniae</name>
    <dbReference type="NCBI Taxonomy" id="2064768"/>
    <lineage>
        <taxon>Bacteria</taxon>
        <taxon>Bacillati</taxon>
        <taxon>Bacillota</taxon>
        <taxon>Bacilli</taxon>
        <taxon>Bacillales</taxon>
        <taxon>Bacillaceae</taxon>
        <taxon>Pradoshia</taxon>
    </lineage>
</organism>
<keyword evidence="6" id="KW-1185">Reference proteome</keyword>
<keyword evidence="2 3" id="KW-0378">Hydrolase</keyword>
<evidence type="ECO:0000256" key="1">
    <source>
        <dbReference type="ARBA" id="ARBA00005582"/>
    </source>
</evidence>
<dbReference type="PANTHER" id="PTHR43736">
    <property type="entry name" value="ADP-RIBOSE PYROPHOSPHATASE"/>
    <property type="match status" value="1"/>
</dbReference>
<evidence type="ECO:0000256" key="2">
    <source>
        <dbReference type="ARBA" id="ARBA00022801"/>
    </source>
</evidence>